<dbReference type="GO" id="GO:0016787">
    <property type="term" value="F:hydrolase activity"/>
    <property type="evidence" value="ECO:0007669"/>
    <property type="project" value="UniProtKB-KW"/>
</dbReference>
<comment type="caution">
    <text evidence="2">The sequence shown here is derived from an EMBL/GenBank/DDBJ whole genome shotgun (WGS) entry which is preliminary data.</text>
</comment>
<dbReference type="PANTHER" id="PTHR43433:SF5">
    <property type="entry name" value="AB HYDROLASE-1 DOMAIN-CONTAINING PROTEIN"/>
    <property type="match status" value="1"/>
</dbReference>
<dbReference type="EMBL" id="JALPTH010000009">
    <property type="protein sequence ID" value="MCK8678138.1"/>
    <property type="molecule type" value="Genomic_DNA"/>
</dbReference>
<accession>A0ABT0IA03</accession>
<organism evidence="2 3">
    <name type="scientific">Streptomyces lichenis</name>
    <dbReference type="NCBI Taxonomy" id="2306967"/>
    <lineage>
        <taxon>Bacteria</taxon>
        <taxon>Bacillati</taxon>
        <taxon>Actinomycetota</taxon>
        <taxon>Actinomycetes</taxon>
        <taxon>Kitasatosporales</taxon>
        <taxon>Streptomycetaceae</taxon>
        <taxon>Streptomyces</taxon>
    </lineage>
</organism>
<dbReference type="RefSeq" id="WP_248633725.1">
    <property type="nucleotide sequence ID" value="NZ_JALPTH010000009.1"/>
</dbReference>
<dbReference type="InterPro" id="IPR050471">
    <property type="entry name" value="AB_hydrolase"/>
</dbReference>
<protein>
    <submittedName>
        <fullName evidence="2">Alpha/beta hydrolase</fullName>
    </submittedName>
</protein>
<dbReference type="InterPro" id="IPR029058">
    <property type="entry name" value="AB_hydrolase_fold"/>
</dbReference>
<gene>
    <name evidence="2" type="ORF">M1O15_12165</name>
</gene>
<dbReference type="PANTHER" id="PTHR43433">
    <property type="entry name" value="HYDROLASE, ALPHA/BETA FOLD FAMILY PROTEIN"/>
    <property type="match status" value="1"/>
</dbReference>
<dbReference type="Gene3D" id="3.40.50.1820">
    <property type="entry name" value="alpha/beta hydrolase"/>
    <property type="match status" value="1"/>
</dbReference>
<proteinExistence type="predicted"/>
<dbReference type="Proteomes" id="UP001522868">
    <property type="component" value="Unassembled WGS sequence"/>
</dbReference>
<keyword evidence="3" id="KW-1185">Reference proteome</keyword>
<reference evidence="2 3" key="1">
    <citation type="submission" date="2022-04" db="EMBL/GenBank/DDBJ databases">
        <title>Streptomyces sp. nov. LCR6-01 isolated from Lichen of Dirinaria sp.</title>
        <authorList>
            <person name="Kanchanasin P."/>
            <person name="Tanasupawat S."/>
            <person name="Phongsopitanun W."/>
        </authorList>
    </citation>
    <scope>NUCLEOTIDE SEQUENCE [LARGE SCALE GENOMIC DNA]</scope>
    <source>
        <strain evidence="2 3">LCR6-01</strain>
    </source>
</reference>
<dbReference type="SUPFAM" id="SSF53474">
    <property type="entry name" value="alpha/beta-Hydrolases"/>
    <property type="match status" value="1"/>
</dbReference>
<evidence type="ECO:0000313" key="3">
    <source>
        <dbReference type="Proteomes" id="UP001522868"/>
    </source>
</evidence>
<evidence type="ECO:0000256" key="1">
    <source>
        <dbReference type="SAM" id="MobiDB-lite"/>
    </source>
</evidence>
<sequence length="314" mass="33932">MTAAPAALATAPAFADTPFTTDDRPVAWRNRDFPCRVLRPRAAPASVPLLVLGGGLQDRRSWARLERRLGHRHPLVIPDLPPARTPGRAGDRPRRDHLGWDDLTDAALHAADQTGPGPFAVLGVSSGYPVAYRLAQRHPERLTHLLLFGAAPRPGPRLRTLIHEGLAREAAPGPGPHREAAGRLVDLLTNPRAGADLLMIRAAARMLRNQLTASPQDPLARYVADRGQLLLDDPLPAGGVTGVRTLVGVGAHDSVTTVEDNRAVAATIEHATLAVMRDADHLLHMERDADFADLISRFLHRRPLTTPGTLVTRP</sequence>
<feature type="region of interest" description="Disordered" evidence="1">
    <location>
        <begin position="76"/>
        <end position="97"/>
    </location>
</feature>
<name>A0ABT0IA03_9ACTN</name>
<keyword evidence="2" id="KW-0378">Hydrolase</keyword>
<evidence type="ECO:0000313" key="2">
    <source>
        <dbReference type="EMBL" id="MCK8678138.1"/>
    </source>
</evidence>